<reference evidence="8 9" key="1">
    <citation type="submission" date="2018-03" db="EMBL/GenBank/DDBJ databases">
        <title>Cross-interface Injection: A General Nanoliter Liquid Handling Method Applied to Single Cells Genome Amplification Automated Nanoliter Liquid Handling Applied to Single Cell Multiple Displacement Amplification.</title>
        <authorList>
            <person name="Yun J."/>
            <person name="Xu P."/>
            <person name="Xu J."/>
            <person name="Dai X."/>
            <person name="Wang Y."/>
            <person name="Zheng X."/>
            <person name="Cao C."/>
            <person name="Yi Q."/>
            <person name="Zhu Y."/>
            <person name="Wang L."/>
            <person name="Dong Z."/>
            <person name="Huang Y."/>
            <person name="Huang L."/>
            <person name="Du W."/>
        </authorList>
    </citation>
    <scope>NUCLEOTIDE SEQUENCE [LARGE SCALE GENOMIC DNA]</scope>
    <source>
        <strain evidence="8 9">Z-D1-2</strain>
    </source>
</reference>
<dbReference type="InterPro" id="IPR012944">
    <property type="entry name" value="SusD_RagB_dom"/>
</dbReference>
<dbReference type="GO" id="GO:0009279">
    <property type="term" value="C:cell outer membrane"/>
    <property type="evidence" value="ECO:0007669"/>
    <property type="project" value="UniProtKB-SubCell"/>
</dbReference>
<keyword evidence="3" id="KW-0732">Signal</keyword>
<evidence type="ECO:0000256" key="3">
    <source>
        <dbReference type="ARBA" id="ARBA00022729"/>
    </source>
</evidence>
<gene>
    <name evidence="8" type="ORF">C9994_03240</name>
</gene>
<name>A0A2T4DU76_9BACT</name>
<feature type="domain" description="RagB/SusD" evidence="6">
    <location>
        <begin position="360"/>
        <end position="485"/>
    </location>
</feature>
<accession>A0A2T4DU76</accession>
<feature type="domain" description="SusD-like N-terminal" evidence="7">
    <location>
        <begin position="98"/>
        <end position="226"/>
    </location>
</feature>
<evidence type="ECO:0000313" key="9">
    <source>
        <dbReference type="Proteomes" id="UP000240608"/>
    </source>
</evidence>
<comment type="similarity">
    <text evidence="2">Belongs to the SusD family.</text>
</comment>
<keyword evidence="4" id="KW-0472">Membrane</keyword>
<evidence type="ECO:0000256" key="2">
    <source>
        <dbReference type="ARBA" id="ARBA00006275"/>
    </source>
</evidence>
<evidence type="ECO:0000256" key="1">
    <source>
        <dbReference type="ARBA" id="ARBA00004442"/>
    </source>
</evidence>
<proteinExistence type="inferred from homology"/>
<dbReference type="InterPro" id="IPR033985">
    <property type="entry name" value="SusD-like_N"/>
</dbReference>
<dbReference type="AlphaFoldDB" id="A0A2T4DU76"/>
<comment type="caution">
    <text evidence="8">The sequence shown here is derived from an EMBL/GenBank/DDBJ whole genome shotgun (WGS) entry which is preliminary data.</text>
</comment>
<dbReference type="InterPro" id="IPR011990">
    <property type="entry name" value="TPR-like_helical_dom_sf"/>
</dbReference>
<evidence type="ECO:0000256" key="4">
    <source>
        <dbReference type="ARBA" id="ARBA00023136"/>
    </source>
</evidence>
<protein>
    <submittedName>
        <fullName evidence="8">RagB/SusD family nutrient uptake outer membrane protein</fullName>
    </submittedName>
</protein>
<keyword evidence="5" id="KW-0998">Cell outer membrane</keyword>
<dbReference type="Pfam" id="PF07980">
    <property type="entry name" value="SusD_RagB"/>
    <property type="match status" value="1"/>
</dbReference>
<dbReference type="PROSITE" id="PS51257">
    <property type="entry name" value="PROKAR_LIPOPROTEIN"/>
    <property type="match status" value="1"/>
</dbReference>
<evidence type="ECO:0000259" key="7">
    <source>
        <dbReference type="Pfam" id="PF14322"/>
    </source>
</evidence>
<dbReference type="EMBL" id="PYVU01000016">
    <property type="protein sequence ID" value="PTB97362.1"/>
    <property type="molecule type" value="Genomic_DNA"/>
</dbReference>
<evidence type="ECO:0000256" key="5">
    <source>
        <dbReference type="ARBA" id="ARBA00023237"/>
    </source>
</evidence>
<evidence type="ECO:0000259" key="6">
    <source>
        <dbReference type="Pfam" id="PF07980"/>
    </source>
</evidence>
<dbReference type="Proteomes" id="UP000240608">
    <property type="component" value="Unassembled WGS sequence"/>
</dbReference>
<dbReference type="CDD" id="cd08977">
    <property type="entry name" value="SusD"/>
    <property type="match status" value="1"/>
</dbReference>
<comment type="subcellular location">
    <subcellularLocation>
        <location evidence="1">Cell outer membrane</location>
    </subcellularLocation>
</comment>
<evidence type="ECO:0000313" key="8">
    <source>
        <dbReference type="EMBL" id="PTB97362.1"/>
    </source>
</evidence>
<dbReference type="Pfam" id="PF14322">
    <property type="entry name" value="SusD-like_3"/>
    <property type="match status" value="1"/>
</dbReference>
<dbReference type="SUPFAM" id="SSF48452">
    <property type="entry name" value="TPR-like"/>
    <property type="match status" value="1"/>
</dbReference>
<dbReference type="Gene3D" id="1.25.40.390">
    <property type="match status" value="1"/>
</dbReference>
<organism evidence="8 9">
    <name type="scientific">Marivirga lumbricoides</name>
    <dbReference type="NCBI Taxonomy" id="1046115"/>
    <lineage>
        <taxon>Bacteria</taxon>
        <taxon>Pseudomonadati</taxon>
        <taxon>Bacteroidota</taxon>
        <taxon>Cytophagia</taxon>
        <taxon>Cytophagales</taxon>
        <taxon>Marivirgaceae</taxon>
        <taxon>Marivirga</taxon>
    </lineage>
</organism>
<sequence>MKNYIKYCLLSLSLIFISGCSEEFLEVDPIANTLESNYYQTEEEMYAALVASYDPIGWLSGDFVTKLTALNAASDDVYAGGGSSTDVPSLQAVSSYNLTAETGPQSSLWNKGYSGIYRVNTLLVKIEGAEVSEAIKSRYVAEAKFLRAFYYFDLIRLFYSIPLITEPVIPDQMFEVEQDTREAVFKQIEDDLLEAIPSLPDQVNVSVEGGRATKGAAISLLGKVYLELEDYTLAAEQFEKVNGTPGATSPFGYSLLENYADLFRTDNEFNSESIFEVSHSALANGVWDCMPCTEGNIINIMAGPRGYNISNTSAGAPSFVSGYGCFVVTEGLVDAFQLGGGQFDPRYSTTISNVDSLQQAGVVTYEPSYKNTGYFLKKFIGRTEDVTSGGGATELNFPQNNYEMRLADIYLLEAEALVRGGINTTRAQQLLDAVRDRVGLDPVPATFENIMNERRLELAGEGHRWFDLVRTGLAATALKDKGYVEGKHDKLPIPLRELTNTSLVQDPAY</sequence>